<dbReference type="AlphaFoldDB" id="X1KIV9"/>
<reference evidence="1" key="1">
    <citation type="journal article" date="2014" name="Front. Microbiol.">
        <title>High frequency of phylogenetically diverse reductive dehalogenase-homologous genes in deep subseafloor sedimentary metagenomes.</title>
        <authorList>
            <person name="Kawai M."/>
            <person name="Futagami T."/>
            <person name="Toyoda A."/>
            <person name="Takaki Y."/>
            <person name="Nishi S."/>
            <person name="Hori S."/>
            <person name="Arai W."/>
            <person name="Tsubouchi T."/>
            <person name="Morono Y."/>
            <person name="Uchiyama I."/>
            <person name="Ito T."/>
            <person name="Fujiyama A."/>
            <person name="Inagaki F."/>
            <person name="Takami H."/>
        </authorList>
    </citation>
    <scope>NUCLEOTIDE SEQUENCE</scope>
    <source>
        <strain evidence="1">Expedition CK06-06</strain>
    </source>
</reference>
<comment type="caution">
    <text evidence="1">The sequence shown here is derived from an EMBL/GenBank/DDBJ whole genome shotgun (WGS) entry which is preliminary data.</text>
</comment>
<proteinExistence type="predicted"/>
<name>X1KIV9_9ZZZZ</name>
<dbReference type="EMBL" id="BARU01049465">
    <property type="protein sequence ID" value="GAH93550.1"/>
    <property type="molecule type" value="Genomic_DNA"/>
</dbReference>
<accession>X1KIV9</accession>
<protein>
    <submittedName>
        <fullName evidence="1">Uncharacterized protein</fullName>
    </submittedName>
</protein>
<gene>
    <name evidence="1" type="ORF">S03H2_72799</name>
</gene>
<sequence>DDGSEECTDTVRKKCVVVGDPPWEECDCTDEDGTTFVDCGTYNT</sequence>
<feature type="non-terminal residue" evidence="1">
    <location>
        <position position="44"/>
    </location>
</feature>
<feature type="non-terminal residue" evidence="1">
    <location>
        <position position="1"/>
    </location>
</feature>
<organism evidence="1">
    <name type="scientific">marine sediment metagenome</name>
    <dbReference type="NCBI Taxonomy" id="412755"/>
    <lineage>
        <taxon>unclassified sequences</taxon>
        <taxon>metagenomes</taxon>
        <taxon>ecological metagenomes</taxon>
    </lineage>
</organism>
<evidence type="ECO:0000313" key="1">
    <source>
        <dbReference type="EMBL" id="GAH93550.1"/>
    </source>
</evidence>